<sequence length="326" mass="35254">MSKTATEGNNPHSDNPVETPDVELILKDELTRGDRALRGVPPVLTHMLSSSRYTLVTDAIVARLRGMIASLAAQLIAARDGTSKPSSDAAALDYLSENLTADSVVLSYCYALAMEGHLSERLEQRASIDPILSPLLQELIASQEPATAELAMTTLAAQSRFIQSQRRMELPLSELPAELFHAVLKRFERTGKGDPQIEPLTGPAIRKLKDSYDEGASRVGLLARLISSMKGGAIAALELEHAGLALFASAMSTFSKQPRELAVLACHEGQAARLTLSLRAANVSIEGIERQFLLLEPSERLPRDIEAITARRAAAILKQTQTPNES</sequence>
<dbReference type="Proteomes" id="UP000316343">
    <property type="component" value="Unassembled WGS sequence"/>
</dbReference>
<name>A0A547PEL7_9SPHN</name>
<evidence type="ECO:0000313" key="3">
    <source>
        <dbReference type="Proteomes" id="UP000316343"/>
    </source>
</evidence>
<dbReference type="EMBL" id="VHJK01000001">
    <property type="protein sequence ID" value="TRD12558.1"/>
    <property type="molecule type" value="Genomic_DNA"/>
</dbReference>
<comment type="caution">
    <text evidence="2">The sequence shown here is derived from an EMBL/GenBank/DDBJ whole genome shotgun (WGS) entry which is preliminary data.</text>
</comment>
<evidence type="ECO:0000256" key="1">
    <source>
        <dbReference type="SAM" id="MobiDB-lite"/>
    </source>
</evidence>
<accession>A0A547PEL7</accession>
<evidence type="ECO:0000313" key="2">
    <source>
        <dbReference type="EMBL" id="TRD12558.1"/>
    </source>
</evidence>
<proteinExistence type="predicted"/>
<keyword evidence="3" id="KW-1185">Reference proteome</keyword>
<gene>
    <name evidence="2" type="ORF">FGU71_12250</name>
</gene>
<dbReference type="RefSeq" id="WP_142788830.1">
    <property type="nucleotide sequence ID" value="NZ_VHJK01000001.1"/>
</dbReference>
<protein>
    <submittedName>
        <fullName evidence="2">Uncharacterized protein</fullName>
    </submittedName>
</protein>
<reference evidence="2 3" key="1">
    <citation type="submission" date="2019-06" db="EMBL/GenBank/DDBJ databases">
        <title>Erythrobacter insulae sp. nov., isolated from a tidal flat.</title>
        <authorList>
            <person name="Yoon J.-H."/>
        </authorList>
    </citation>
    <scope>NUCLEOTIDE SEQUENCE [LARGE SCALE GENOMIC DNA]</scope>
    <source>
        <strain evidence="2 3">JBTF-M21</strain>
    </source>
</reference>
<organism evidence="2 3">
    <name type="scientific">Erythrobacter insulae</name>
    <dbReference type="NCBI Taxonomy" id="2584124"/>
    <lineage>
        <taxon>Bacteria</taxon>
        <taxon>Pseudomonadati</taxon>
        <taxon>Pseudomonadota</taxon>
        <taxon>Alphaproteobacteria</taxon>
        <taxon>Sphingomonadales</taxon>
        <taxon>Erythrobacteraceae</taxon>
        <taxon>Erythrobacter/Porphyrobacter group</taxon>
        <taxon>Erythrobacter</taxon>
    </lineage>
</organism>
<feature type="compositionally biased region" description="Polar residues" evidence="1">
    <location>
        <begin position="1"/>
        <end position="13"/>
    </location>
</feature>
<dbReference type="AlphaFoldDB" id="A0A547PEL7"/>
<dbReference type="OrthoDB" id="7390251at2"/>
<feature type="region of interest" description="Disordered" evidence="1">
    <location>
        <begin position="1"/>
        <end position="21"/>
    </location>
</feature>